<dbReference type="GO" id="GO:0004560">
    <property type="term" value="F:alpha-L-fucosidase activity"/>
    <property type="evidence" value="ECO:0007669"/>
    <property type="project" value="InterPro"/>
</dbReference>
<sequence precursor="true">MKNLFFVVLALLLFVPNVAGASEGTSPTDTSSELDTLTEQGDDGTDTAANTKDRIAWYESLKYGMFIHYNMPTFHGAASMGANCKSAEPDPDPKKWNPTGLDTDQWMEVVKAAGMSHAILTVKHHHGFCLWDSAHTDFDVASSGNTTDVVEAFVKSARAAGITYGFYVNLGRDIHHWGCNHQVRTNSQFEEFQENIVEELLTKYPDCDMLWFDGPAVYPNNQNMYDHIKSINSDVIVINNFGDKPGNVGWPYDVGHYEFNFSSHNYEQNESHGGKDYYVPKGICHSIYNSWFWRPGLKLKTQSSLKELHKLMMDKGGVDLVNLGPNQAGVIPHSGQSNQRQHMIDLYNDLFGVAPPIDDRDESITYEGSWSETGDSSDYNSTCKVSSTENDYAEYTFTGEAIKLAVRKGPSCGKANIYIDGQLDETIDTYKASTQGAAYVYENHSLSNATHTIKVEVSHEKNTSSTGHDVNIDFFEYGSIGGVTSASSSVPTRME</sequence>
<dbReference type="PANTHER" id="PTHR10030">
    <property type="entry name" value="ALPHA-L-FUCOSIDASE"/>
    <property type="match status" value="1"/>
</dbReference>
<evidence type="ECO:0000256" key="6">
    <source>
        <dbReference type="SAM" id="MobiDB-lite"/>
    </source>
</evidence>
<evidence type="ECO:0000256" key="4">
    <source>
        <dbReference type="ARBA" id="ARBA00022801"/>
    </source>
</evidence>
<evidence type="ECO:0000256" key="3">
    <source>
        <dbReference type="ARBA" id="ARBA00022729"/>
    </source>
</evidence>
<dbReference type="GO" id="GO:0006004">
    <property type="term" value="P:fucose metabolic process"/>
    <property type="evidence" value="ECO:0007669"/>
    <property type="project" value="TreeGrafter"/>
</dbReference>
<dbReference type="EMBL" id="SJPY01000002">
    <property type="protein sequence ID" value="TWU44247.1"/>
    <property type="molecule type" value="Genomic_DNA"/>
</dbReference>
<dbReference type="Gene3D" id="3.20.20.80">
    <property type="entry name" value="Glycosidases"/>
    <property type="match status" value="1"/>
</dbReference>
<keyword evidence="5" id="KW-0326">Glycosidase</keyword>
<dbReference type="PANTHER" id="PTHR10030:SF37">
    <property type="entry name" value="ALPHA-L-FUCOSIDASE-RELATED"/>
    <property type="match status" value="1"/>
</dbReference>
<evidence type="ECO:0000256" key="7">
    <source>
        <dbReference type="SAM" id="SignalP"/>
    </source>
</evidence>
<feature type="signal peptide" evidence="7">
    <location>
        <begin position="1"/>
        <end position="21"/>
    </location>
</feature>
<evidence type="ECO:0000313" key="9">
    <source>
        <dbReference type="EMBL" id="TWU44247.1"/>
    </source>
</evidence>
<evidence type="ECO:0000259" key="8">
    <source>
        <dbReference type="Pfam" id="PF01120"/>
    </source>
</evidence>
<dbReference type="SMART" id="SM00812">
    <property type="entry name" value="Alpha_L_fucos"/>
    <property type="match status" value="1"/>
</dbReference>
<dbReference type="InterPro" id="IPR057739">
    <property type="entry name" value="Glyco_hydro_29_N"/>
</dbReference>
<keyword evidence="10" id="KW-1185">Reference proteome</keyword>
<dbReference type="GO" id="GO:0016139">
    <property type="term" value="P:glycoside catabolic process"/>
    <property type="evidence" value="ECO:0007669"/>
    <property type="project" value="TreeGrafter"/>
</dbReference>
<keyword evidence="4" id="KW-0378">Hydrolase</keyword>
<organism evidence="9 10">
    <name type="scientific">Novipirellula aureliae</name>
    <dbReference type="NCBI Taxonomy" id="2527966"/>
    <lineage>
        <taxon>Bacteria</taxon>
        <taxon>Pseudomonadati</taxon>
        <taxon>Planctomycetota</taxon>
        <taxon>Planctomycetia</taxon>
        <taxon>Pirellulales</taxon>
        <taxon>Pirellulaceae</taxon>
        <taxon>Novipirellula</taxon>
    </lineage>
</organism>
<dbReference type="RefSeq" id="WP_197171178.1">
    <property type="nucleotide sequence ID" value="NZ_SJPY01000002.1"/>
</dbReference>
<feature type="region of interest" description="Disordered" evidence="6">
    <location>
        <begin position="22"/>
        <end position="48"/>
    </location>
</feature>
<dbReference type="EC" id="3.2.1.51" evidence="2"/>
<evidence type="ECO:0000313" key="10">
    <source>
        <dbReference type="Proteomes" id="UP000315471"/>
    </source>
</evidence>
<gene>
    <name evidence="9" type="ORF">Q31b_17830</name>
</gene>
<keyword evidence="3 7" id="KW-0732">Signal</keyword>
<accession>A0A5C6E8E5</accession>
<evidence type="ECO:0000256" key="5">
    <source>
        <dbReference type="ARBA" id="ARBA00023295"/>
    </source>
</evidence>
<name>A0A5C6E8E5_9BACT</name>
<comment type="similarity">
    <text evidence="1">Belongs to the glycosyl hydrolase 29 family.</text>
</comment>
<protein>
    <recommendedName>
        <fullName evidence="2">alpha-L-fucosidase</fullName>
        <ecNumber evidence="2">3.2.1.51</ecNumber>
    </recommendedName>
</protein>
<dbReference type="InterPro" id="IPR017853">
    <property type="entry name" value="GH"/>
</dbReference>
<dbReference type="InterPro" id="IPR000933">
    <property type="entry name" value="Glyco_hydro_29"/>
</dbReference>
<evidence type="ECO:0000256" key="1">
    <source>
        <dbReference type="ARBA" id="ARBA00007951"/>
    </source>
</evidence>
<reference evidence="9 10" key="1">
    <citation type="submission" date="2019-02" db="EMBL/GenBank/DDBJ databases">
        <title>Deep-cultivation of Planctomycetes and their phenomic and genomic characterization uncovers novel biology.</title>
        <authorList>
            <person name="Wiegand S."/>
            <person name="Jogler M."/>
            <person name="Boedeker C."/>
            <person name="Pinto D."/>
            <person name="Vollmers J."/>
            <person name="Rivas-Marin E."/>
            <person name="Kohn T."/>
            <person name="Peeters S.H."/>
            <person name="Heuer A."/>
            <person name="Rast P."/>
            <person name="Oberbeckmann S."/>
            <person name="Bunk B."/>
            <person name="Jeske O."/>
            <person name="Meyerdierks A."/>
            <person name="Storesund J.E."/>
            <person name="Kallscheuer N."/>
            <person name="Luecker S."/>
            <person name="Lage O.M."/>
            <person name="Pohl T."/>
            <person name="Merkel B.J."/>
            <person name="Hornburger P."/>
            <person name="Mueller R.-W."/>
            <person name="Bruemmer F."/>
            <person name="Labrenz M."/>
            <person name="Spormann A.M."/>
            <person name="Op Den Camp H."/>
            <person name="Overmann J."/>
            <person name="Amann R."/>
            <person name="Jetten M.S.M."/>
            <person name="Mascher T."/>
            <person name="Medema M.H."/>
            <person name="Devos D.P."/>
            <person name="Kaster A.-K."/>
            <person name="Ovreas L."/>
            <person name="Rohde M."/>
            <person name="Galperin M.Y."/>
            <person name="Jogler C."/>
        </authorList>
    </citation>
    <scope>NUCLEOTIDE SEQUENCE [LARGE SCALE GENOMIC DNA]</scope>
    <source>
        <strain evidence="9 10">Q31b</strain>
    </source>
</reference>
<evidence type="ECO:0000256" key="2">
    <source>
        <dbReference type="ARBA" id="ARBA00012662"/>
    </source>
</evidence>
<dbReference type="GO" id="GO:0005764">
    <property type="term" value="C:lysosome"/>
    <property type="evidence" value="ECO:0007669"/>
    <property type="project" value="TreeGrafter"/>
</dbReference>
<feature type="compositionally biased region" description="Polar residues" evidence="6">
    <location>
        <begin position="23"/>
        <end position="39"/>
    </location>
</feature>
<dbReference type="SUPFAM" id="SSF51445">
    <property type="entry name" value="(Trans)glycosidases"/>
    <property type="match status" value="1"/>
</dbReference>
<comment type="caution">
    <text evidence="9">The sequence shown here is derived from an EMBL/GenBank/DDBJ whole genome shotgun (WGS) entry which is preliminary data.</text>
</comment>
<proteinExistence type="inferred from homology"/>
<dbReference type="Proteomes" id="UP000315471">
    <property type="component" value="Unassembled WGS sequence"/>
</dbReference>
<feature type="domain" description="Glycoside hydrolase family 29 N-terminal" evidence="8">
    <location>
        <begin position="52"/>
        <end position="336"/>
    </location>
</feature>
<dbReference type="AlphaFoldDB" id="A0A5C6E8E5"/>
<feature type="chain" id="PRO_5022767227" description="alpha-L-fucosidase" evidence="7">
    <location>
        <begin position="22"/>
        <end position="495"/>
    </location>
</feature>
<dbReference type="Gene3D" id="2.60.120.260">
    <property type="entry name" value="Galactose-binding domain-like"/>
    <property type="match status" value="1"/>
</dbReference>
<dbReference type="Pfam" id="PF01120">
    <property type="entry name" value="Alpha_L_fucos"/>
    <property type="match status" value="1"/>
</dbReference>